<evidence type="ECO:0000313" key="9">
    <source>
        <dbReference type="Proteomes" id="UP000708208"/>
    </source>
</evidence>
<evidence type="ECO:0000256" key="5">
    <source>
        <dbReference type="ARBA" id="ARBA00022807"/>
    </source>
</evidence>
<keyword evidence="5" id="KW-0788">Thiol protease</keyword>
<dbReference type="AlphaFoldDB" id="A0A8J2P234"/>
<dbReference type="GO" id="GO:0071567">
    <property type="term" value="F:deUFMylase activity"/>
    <property type="evidence" value="ECO:0007669"/>
    <property type="project" value="TreeGrafter"/>
</dbReference>
<keyword evidence="2" id="KW-0645">Protease</keyword>
<dbReference type="InterPro" id="IPR012462">
    <property type="entry name" value="UFSP1/2_DUB_cat"/>
</dbReference>
<keyword evidence="3" id="KW-0833">Ubl conjugation pathway</keyword>
<evidence type="ECO:0000256" key="2">
    <source>
        <dbReference type="ARBA" id="ARBA00022670"/>
    </source>
</evidence>
<dbReference type="Pfam" id="PF07910">
    <property type="entry name" value="Peptidase_C78"/>
    <property type="match status" value="1"/>
</dbReference>
<evidence type="ECO:0000256" key="4">
    <source>
        <dbReference type="ARBA" id="ARBA00022801"/>
    </source>
</evidence>
<reference evidence="8" key="1">
    <citation type="submission" date="2021-06" db="EMBL/GenBank/DDBJ databases">
        <authorList>
            <person name="Hodson N. C."/>
            <person name="Mongue J. A."/>
            <person name="Jaron S. K."/>
        </authorList>
    </citation>
    <scope>NUCLEOTIDE SEQUENCE</scope>
</reference>
<dbReference type="PANTHER" id="PTHR48153">
    <property type="entry name" value="UFM1-SPECIFIC PROTEASE 2"/>
    <property type="match status" value="1"/>
</dbReference>
<dbReference type="Pfam" id="PF20908">
    <property type="entry name" value="UfSP2_N"/>
    <property type="match status" value="1"/>
</dbReference>
<gene>
    <name evidence="8" type="ORF">AFUS01_LOCUS10382</name>
</gene>
<evidence type="ECO:0000256" key="1">
    <source>
        <dbReference type="ARBA" id="ARBA00008552"/>
    </source>
</evidence>
<evidence type="ECO:0000259" key="7">
    <source>
        <dbReference type="Pfam" id="PF20908"/>
    </source>
</evidence>
<evidence type="ECO:0008006" key="10">
    <source>
        <dbReference type="Google" id="ProtNLM"/>
    </source>
</evidence>
<dbReference type="GO" id="GO:0005634">
    <property type="term" value="C:nucleus"/>
    <property type="evidence" value="ECO:0007669"/>
    <property type="project" value="TreeGrafter"/>
</dbReference>
<organism evidence="8 9">
    <name type="scientific">Allacma fusca</name>
    <dbReference type="NCBI Taxonomy" id="39272"/>
    <lineage>
        <taxon>Eukaryota</taxon>
        <taxon>Metazoa</taxon>
        <taxon>Ecdysozoa</taxon>
        <taxon>Arthropoda</taxon>
        <taxon>Hexapoda</taxon>
        <taxon>Collembola</taxon>
        <taxon>Symphypleona</taxon>
        <taxon>Sminthuridae</taxon>
        <taxon>Allacma</taxon>
    </lineage>
</organism>
<dbReference type="OrthoDB" id="417506at2759"/>
<comment type="similarity">
    <text evidence="1">Belongs to the peptidase C78 family.</text>
</comment>
<feature type="domain" description="UFSP2 second" evidence="7">
    <location>
        <begin position="217"/>
        <end position="360"/>
    </location>
</feature>
<keyword evidence="4" id="KW-0378">Hydrolase</keyword>
<keyword evidence="9" id="KW-1185">Reference proteome</keyword>
<name>A0A8J2P234_9HEXA</name>
<accession>A0A8J2P234</accession>
<dbReference type="GO" id="GO:0006508">
    <property type="term" value="P:proteolysis"/>
    <property type="evidence" value="ECO:0007669"/>
    <property type="project" value="UniProtKB-KW"/>
</dbReference>
<dbReference type="EMBL" id="CAJVCH010076950">
    <property type="protein sequence ID" value="CAG7721144.1"/>
    <property type="molecule type" value="Genomic_DNA"/>
</dbReference>
<comment type="caution">
    <text evidence="8">The sequence shown here is derived from an EMBL/GenBank/DDBJ whole genome shotgun (WGS) entry which is preliminary data.</text>
</comment>
<dbReference type="GO" id="GO:0005783">
    <property type="term" value="C:endoplasmic reticulum"/>
    <property type="evidence" value="ECO:0007669"/>
    <property type="project" value="TreeGrafter"/>
</dbReference>
<evidence type="ECO:0000313" key="8">
    <source>
        <dbReference type="EMBL" id="CAG7721144.1"/>
    </source>
</evidence>
<sequence>MTAKRVDVLQPLFERLKKASEGEFKDAVIFGLPAGTGGRSSVVAVTMVKFEDHDCFDAAVRTLPSGLRLIGLVEFSETDADQRLYTVVENVTDPILIKVTDGKISASCGLDYLTPMHLSVVSLNDFWGNIVCTFRIQGKILLTSLLEKPELENCFAQAKNRIANQASYELSEKPATYILPRDGNFVTEIESKKKISTVADLFRNMKKDKDGNTTYFQTNLALLDVTILYDHSKVSSRDVAPIIRSDASARCKYFEYYVNIDALVVVPMSTNVNKLYRQFNSAVCSQLENGFHDNITFQLKYSIFAEKPEVFHFWLPFAQHFVTVAYPQNTSEEKLKDTRLLLHKVFYVRETRPYFRRSAALFQSFLGLISPHVGLTGKYSETQIIRGHLEYKHYMQDDFNDDGWGCAYRSLQTIISWFRLQGFTAAKVPTHREIQECLVSLGDKPHDFIGTKRWIGSTEVAFVLEALLGISCRIISISSGADMASRASELESHFKIHGTPVMIGGGVYAHTIIGVSRDPDEEANVQYLILDPHYTGKDDLNAVLPGKSGWLNYYSGQS</sequence>
<dbReference type="PANTHER" id="PTHR48153:SF2">
    <property type="entry name" value="UFM1-SPECIFIC PROTEASE 2"/>
    <property type="match status" value="1"/>
</dbReference>
<evidence type="ECO:0000259" key="6">
    <source>
        <dbReference type="Pfam" id="PF07910"/>
    </source>
</evidence>
<protein>
    <recommendedName>
        <fullName evidence="10">Ufm1-specific protease 2</fullName>
    </recommendedName>
</protein>
<feature type="domain" description="UFSP1/2/DUB catalytic" evidence="6">
    <location>
        <begin position="381"/>
        <end position="543"/>
    </location>
</feature>
<proteinExistence type="inferred from homology"/>
<dbReference type="InterPro" id="IPR049387">
    <property type="entry name" value="UFSP2-like_2nd"/>
</dbReference>
<evidence type="ECO:0000256" key="3">
    <source>
        <dbReference type="ARBA" id="ARBA00022786"/>
    </source>
</evidence>
<dbReference type="Proteomes" id="UP000708208">
    <property type="component" value="Unassembled WGS sequence"/>
</dbReference>